<gene>
    <name evidence="5" type="ORF">NZH93_18050</name>
</gene>
<dbReference type="InterPro" id="IPR029063">
    <property type="entry name" value="SAM-dependent_MTases_sf"/>
</dbReference>
<dbReference type="InterPro" id="IPR013216">
    <property type="entry name" value="Methyltransf_11"/>
</dbReference>
<name>A0A9X2VLE8_9PSEU</name>
<dbReference type="Proteomes" id="UP001141259">
    <property type="component" value="Unassembled WGS sequence"/>
</dbReference>
<organism evidence="5 6">
    <name type="scientific">Umezawaea endophytica</name>
    <dbReference type="NCBI Taxonomy" id="1654476"/>
    <lineage>
        <taxon>Bacteria</taxon>
        <taxon>Bacillati</taxon>
        <taxon>Actinomycetota</taxon>
        <taxon>Actinomycetes</taxon>
        <taxon>Pseudonocardiales</taxon>
        <taxon>Pseudonocardiaceae</taxon>
        <taxon>Umezawaea</taxon>
    </lineage>
</organism>
<protein>
    <submittedName>
        <fullName evidence="5">Class I SAM-dependent methyltransferase</fullName>
    </submittedName>
</protein>
<reference evidence="5" key="1">
    <citation type="submission" date="2022-08" db="EMBL/GenBank/DDBJ databases">
        <authorList>
            <person name="Tistechok S."/>
            <person name="Samborskyy M."/>
            <person name="Roman I."/>
        </authorList>
    </citation>
    <scope>NUCLEOTIDE SEQUENCE</scope>
    <source>
        <strain evidence="5">DSM 103496</strain>
    </source>
</reference>
<dbReference type="RefSeq" id="WP_259624278.1">
    <property type="nucleotide sequence ID" value="NZ_JANYMP010000008.1"/>
</dbReference>
<comment type="similarity">
    <text evidence="1">Belongs to the methyltransferase superfamily.</text>
</comment>
<dbReference type="InterPro" id="IPR051052">
    <property type="entry name" value="Diverse_substrate_MTase"/>
</dbReference>
<comment type="caution">
    <text evidence="5">The sequence shown here is derived from an EMBL/GenBank/DDBJ whole genome shotgun (WGS) entry which is preliminary data.</text>
</comment>
<dbReference type="Gene3D" id="3.40.50.150">
    <property type="entry name" value="Vaccinia Virus protein VP39"/>
    <property type="match status" value="1"/>
</dbReference>
<sequence length="259" mass="28319">MTSAEDRPHHDVHHARRASSFGARASDYAAHRPDYPVAAVRWALEPVSTGGPLRVLDLAAGTGKLTGVLCAEGHEVTAVEPDEAMLSELVRLHHGVRALPGTAERIPLPDGTMDAVVAGQAFHWFDPRLALAEIARVLRPGGVVAGLWNFDDLGVEWVAEFGEVNGSRVSAKDFRGTHHLDPHPLFTDDSEEAFPHSLRRTAESLVATVSTHSHVLVSSDEERERLVAKMLAFLKSRSETATGEFDLPMRTLVRRKVRV</sequence>
<dbReference type="PANTHER" id="PTHR44942:SF4">
    <property type="entry name" value="METHYLTRANSFERASE TYPE 11 DOMAIN-CONTAINING PROTEIN"/>
    <property type="match status" value="1"/>
</dbReference>
<proteinExistence type="inferred from homology"/>
<evidence type="ECO:0000256" key="3">
    <source>
        <dbReference type="ARBA" id="ARBA00022679"/>
    </source>
</evidence>
<dbReference type="Pfam" id="PF08241">
    <property type="entry name" value="Methyltransf_11"/>
    <property type="match status" value="1"/>
</dbReference>
<evidence type="ECO:0000256" key="2">
    <source>
        <dbReference type="ARBA" id="ARBA00022603"/>
    </source>
</evidence>
<evidence type="ECO:0000259" key="4">
    <source>
        <dbReference type="Pfam" id="PF08241"/>
    </source>
</evidence>
<dbReference type="GO" id="GO:0008757">
    <property type="term" value="F:S-adenosylmethionine-dependent methyltransferase activity"/>
    <property type="evidence" value="ECO:0007669"/>
    <property type="project" value="InterPro"/>
</dbReference>
<dbReference type="SUPFAM" id="SSF53335">
    <property type="entry name" value="S-adenosyl-L-methionine-dependent methyltransferases"/>
    <property type="match status" value="1"/>
</dbReference>
<keyword evidence="3" id="KW-0808">Transferase</keyword>
<dbReference type="PANTHER" id="PTHR44942">
    <property type="entry name" value="METHYLTRANSF_11 DOMAIN-CONTAINING PROTEIN"/>
    <property type="match status" value="1"/>
</dbReference>
<dbReference type="EMBL" id="JANYMP010000008">
    <property type="protein sequence ID" value="MCS7478765.1"/>
    <property type="molecule type" value="Genomic_DNA"/>
</dbReference>
<accession>A0A9X2VLE8</accession>
<evidence type="ECO:0000313" key="5">
    <source>
        <dbReference type="EMBL" id="MCS7478765.1"/>
    </source>
</evidence>
<dbReference type="AlphaFoldDB" id="A0A9X2VLE8"/>
<evidence type="ECO:0000256" key="1">
    <source>
        <dbReference type="ARBA" id="ARBA00008361"/>
    </source>
</evidence>
<evidence type="ECO:0000313" key="6">
    <source>
        <dbReference type="Proteomes" id="UP001141259"/>
    </source>
</evidence>
<feature type="domain" description="Methyltransferase type 11" evidence="4">
    <location>
        <begin position="56"/>
        <end position="144"/>
    </location>
</feature>
<keyword evidence="6" id="KW-1185">Reference proteome</keyword>
<dbReference type="CDD" id="cd02440">
    <property type="entry name" value="AdoMet_MTases"/>
    <property type="match status" value="1"/>
</dbReference>
<dbReference type="GO" id="GO:0032259">
    <property type="term" value="P:methylation"/>
    <property type="evidence" value="ECO:0007669"/>
    <property type="project" value="UniProtKB-KW"/>
</dbReference>
<keyword evidence="2 5" id="KW-0489">Methyltransferase</keyword>